<dbReference type="AlphaFoldDB" id="A0A7S3G8H9"/>
<reference evidence="9" key="1">
    <citation type="submission" date="2021-01" db="EMBL/GenBank/DDBJ databases">
        <authorList>
            <person name="Corre E."/>
            <person name="Pelletier E."/>
            <person name="Niang G."/>
            <person name="Scheremetjew M."/>
            <person name="Finn R."/>
            <person name="Kale V."/>
            <person name="Holt S."/>
            <person name="Cochrane G."/>
            <person name="Meng A."/>
            <person name="Brown T."/>
            <person name="Cohen L."/>
        </authorList>
    </citation>
    <scope>NUCLEOTIDE SEQUENCE</scope>
    <source>
        <strain evidence="9">NIES-2562</strain>
    </source>
</reference>
<accession>A0A7S3G8H9</accession>
<evidence type="ECO:0000256" key="3">
    <source>
        <dbReference type="ARBA" id="ARBA00022723"/>
    </source>
</evidence>
<evidence type="ECO:0000313" key="9">
    <source>
        <dbReference type="EMBL" id="CAE0250876.1"/>
    </source>
</evidence>
<evidence type="ECO:0000256" key="2">
    <source>
        <dbReference type="ARBA" id="ARBA00022617"/>
    </source>
</evidence>
<dbReference type="GO" id="GO:0004497">
    <property type="term" value="F:monooxygenase activity"/>
    <property type="evidence" value="ECO:0007669"/>
    <property type="project" value="UniProtKB-KW"/>
</dbReference>
<keyword evidence="5 7" id="KW-0408">Iron</keyword>
<dbReference type="InterPro" id="IPR002403">
    <property type="entry name" value="Cyt_P450_E_grp-IV"/>
</dbReference>
<organism evidence="9">
    <name type="scientific">Palpitomonas bilix</name>
    <dbReference type="NCBI Taxonomy" id="652834"/>
    <lineage>
        <taxon>Eukaryota</taxon>
        <taxon>Eukaryota incertae sedis</taxon>
    </lineage>
</organism>
<evidence type="ECO:0000256" key="7">
    <source>
        <dbReference type="PIRSR" id="PIRSR602403-1"/>
    </source>
</evidence>
<keyword evidence="3 7" id="KW-0479">Metal-binding</keyword>
<dbReference type="SUPFAM" id="SSF48264">
    <property type="entry name" value="Cytochrome P450"/>
    <property type="match status" value="1"/>
</dbReference>
<dbReference type="InterPro" id="IPR036396">
    <property type="entry name" value="Cyt_P450_sf"/>
</dbReference>
<dbReference type="InterPro" id="IPR050196">
    <property type="entry name" value="Cytochrome_P450_Monoox"/>
</dbReference>
<proteinExistence type="inferred from homology"/>
<keyword evidence="4 8" id="KW-0560">Oxidoreductase</keyword>
<evidence type="ECO:0000256" key="1">
    <source>
        <dbReference type="ARBA" id="ARBA00010617"/>
    </source>
</evidence>
<evidence type="ECO:0000256" key="8">
    <source>
        <dbReference type="RuleBase" id="RU000461"/>
    </source>
</evidence>
<keyword evidence="6 8" id="KW-0503">Monooxygenase</keyword>
<evidence type="ECO:0000256" key="4">
    <source>
        <dbReference type="ARBA" id="ARBA00023002"/>
    </source>
</evidence>
<dbReference type="InterPro" id="IPR017972">
    <property type="entry name" value="Cyt_P450_CS"/>
</dbReference>
<dbReference type="GO" id="GO:0016705">
    <property type="term" value="F:oxidoreductase activity, acting on paired donors, with incorporation or reduction of molecular oxygen"/>
    <property type="evidence" value="ECO:0007669"/>
    <property type="project" value="InterPro"/>
</dbReference>
<dbReference type="InterPro" id="IPR001128">
    <property type="entry name" value="Cyt_P450"/>
</dbReference>
<dbReference type="GO" id="GO:0020037">
    <property type="term" value="F:heme binding"/>
    <property type="evidence" value="ECO:0007669"/>
    <property type="project" value="InterPro"/>
</dbReference>
<dbReference type="PRINTS" id="PR00465">
    <property type="entry name" value="EP450IV"/>
</dbReference>
<dbReference type="EMBL" id="HBIB01020202">
    <property type="protein sequence ID" value="CAE0250876.1"/>
    <property type="molecule type" value="Transcribed_RNA"/>
</dbReference>
<comment type="cofactor">
    <cofactor evidence="7">
        <name>heme</name>
        <dbReference type="ChEBI" id="CHEBI:30413"/>
    </cofactor>
</comment>
<dbReference type="PRINTS" id="PR00385">
    <property type="entry name" value="P450"/>
</dbReference>
<evidence type="ECO:0008006" key="10">
    <source>
        <dbReference type="Google" id="ProtNLM"/>
    </source>
</evidence>
<dbReference type="PROSITE" id="PS00086">
    <property type="entry name" value="CYTOCHROME_P450"/>
    <property type="match status" value="1"/>
</dbReference>
<dbReference type="GO" id="GO:0005506">
    <property type="term" value="F:iron ion binding"/>
    <property type="evidence" value="ECO:0007669"/>
    <property type="project" value="InterPro"/>
</dbReference>
<dbReference type="Gene3D" id="1.10.630.10">
    <property type="entry name" value="Cytochrome P450"/>
    <property type="match status" value="1"/>
</dbReference>
<dbReference type="PANTHER" id="PTHR24291">
    <property type="entry name" value="CYTOCHROME P450 FAMILY 4"/>
    <property type="match status" value="1"/>
</dbReference>
<protein>
    <recommendedName>
        <fullName evidence="10">Cytochrome P450</fullName>
    </recommendedName>
</protein>
<dbReference type="Pfam" id="PF00067">
    <property type="entry name" value="p450"/>
    <property type="match status" value="1"/>
</dbReference>
<sequence>MAEKRYRTSFTLVDLSSWLIEDIALWSDENAKQAVARIGGFDAGTFQLLTARKEEGKEEEGEEFEGDGAGAHSRQVLYINRSIEQEQRHESKFMKAVKWTAKTVFGYSGHSYTDERGWFVPPGFVPLLGHLPYITYDFVTSIHAFTMRHGPHYKLLTASKEYAMTLVNEPVAAESILKETQYFSKVVIPGVDVNGELFHIGRSGVFTTNTGDEVWKLGHKILRPAFTLARMKSYIPAMGSETRRMCNTFDSMLAKSNEVIDGQKVYTFEAKFWMTRLAFQIVATTMFSYDLQILDDPASTHVFIDAMTFCLNESLRRLTRPKMLKKLAFSANKKFFGGISLMQNTVKEVLSERKKMIENKEEVPDDLLSFMLTAEDDNGQKLSETNMIDQVVTFMIAGHDTTANALCWTLYEIWKHPEVEKKVVDELFEVVGDDLDRLPTPDELQRMDYLTKVLKEVLRLHPPVGVLSKRCLKETEIDGKTFKKGEYTLVSVYSIHRDEKHWGKDPEKFDPERFDGSQSRHRFAWIPFSYGPRGCIGLQFAMVEARSVLAMMLRRYRVALHPQQDTVRYKPIAITMQPEALQLYVCERQRK</sequence>
<evidence type="ECO:0000256" key="5">
    <source>
        <dbReference type="ARBA" id="ARBA00023004"/>
    </source>
</evidence>
<gene>
    <name evidence="9" type="ORF">PBIL07802_LOCUS13081</name>
</gene>
<name>A0A7S3G8H9_9EUKA</name>
<comment type="similarity">
    <text evidence="1 8">Belongs to the cytochrome P450 family.</text>
</comment>
<keyword evidence="2 7" id="KW-0349">Heme</keyword>
<feature type="binding site" description="axial binding residue" evidence="7">
    <location>
        <position position="535"/>
    </location>
    <ligand>
        <name>heme</name>
        <dbReference type="ChEBI" id="CHEBI:30413"/>
    </ligand>
    <ligandPart>
        <name>Fe</name>
        <dbReference type="ChEBI" id="CHEBI:18248"/>
    </ligandPart>
</feature>
<dbReference type="PANTHER" id="PTHR24291:SF50">
    <property type="entry name" value="BIFUNCTIONAL ALBAFLAVENONE MONOOXYGENASE_TERPENE SYNTHASE"/>
    <property type="match status" value="1"/>
</dbReference>
<evidence type="ECO:0000256" key="6">
    <source>
        <dbReference type="ARBA" id="ARBA00023033"/>
    </source>
</evidence>